<evidence type="ECO:0000313" key="17">
    <source>
        <dbReference type="Proteomes" id="UP000308430"/>
    </source>
</evidence>
<sequence>MRIFRKPLRRHTLAIALCAALQPPGASAADTDRVFTLGQITVTGQHDTGTPLGAATLDRDQLWDFSRDGLTEALDIMPGVITTPGSGRRNEAEISVRGFSGWRVPLMMDGIRLYLPADNRIDFDRFLTPDLAEIQVSKGYVSVLNGPDGMGGAINLVTRKPVKPFEAEVRATANLGRKGQYDGYTAYANLGGKQEQWYWQASAQQRDIDQWRLSGDFKPTSLEDGGKRDNSAKRDWRTSLKVGFTPNATDEYSLSFVKQSGEKTQSASTVDTDSWWWEWPMWDTSSLYWLSHTELGSKSYVKTRLYYNTFDNALVRNNLNNGQSFRSNYDDEAYGGSIELGTRQFDGHTLKGALHYRRDQHTEWEITRHTGVSEPKHENIESVWSLALEDTWQLTPDFDLVAGISRDRRKTKKAEDFANNTLFEHRVANNDAWNYQGAAIWRYREGGKAHFSASQRTRFPTVFERFSSRFGNASSNPYLDPEEALNLELGIEDSLAPGVRGSAALFHSKVKDLIQSVPVDLNGNGIIENNENQNQNVGKATFKGIELAITALVGNTLELGGNYTYTDAELHDPNNRALRLTTTPRHQAFLYGKWKPTGRFTAIPSVEYASARWSSVPTALGGGFARSDRYTLLNLKLEYRLSDDWDVSLAGRNLLDKDYAVAIGYPQAGRAFLLSTRYQF</sequence>
<evidence type="ECO:0000256" key="1">
    <source>
        <dbReference type="ARBA" id="ARBA00004571"/>
    </source>
</evidence>
<dbReference type="InterPro" id="IPR037066">
    <property type="entry name" value="Plug_dom_sf"/>
</dbReference>
<dbReference type="Pfam" id="PF07715">
    <property type="entry name" value="Plug"/>
    <property type="match status" value="1"/>
</dbReference>
<proteinExistence type="inferred from homology"/>
<protein>
    <submittedName>
        <fullName evidence="16">TonB-dependent receptor</fullName>
    </submittedName>
</protein>
<dbReference type="GO" id="GO:0009279">
    <property type="term" value="C:cell outer membrane"/>
    <property type="evidence" value="ECO:0007669"/>
    <property type="project" value="UniProtKB-SubCell"/>
</dbReference>
<comment type="caution">
    <text evidence="16">The sequence shown here is derived from an EMBL/GenBank/DDBJ whole genome shotgun (WGS) entry which is preliminary data.</text>
</comment>
<feature type="signal peptide" evidence="13">
    <location>
        <begin position="1"/>
        <end position="28"/>
    </location>
</feature>
<reference evidence="16 17" key="1">
    <citation type="submission" date="2019-04" db="EMBL/GenBank/DDBJ databases">
        <title>Azoarcus nasutitermitis sp. nov. isolated from termite nest.</title>
        <authorList>
            <person name="Lin S.-Y."/>
            <person name="Hameed A."/>
            <person name="Hsu Y.-H."/>
            <person name="Young C.-C."/>
        </authorList>
    </citation>
    <scope>NUCLEOTIDE SEQUENCE [LARGE SCALE GENOMIC DNA]</scope>
    <source>
        <strain evidence="16 17">CC-YHH838</strain>
    </source>
</reference>
<evidence type="ECO:0000256" key="10">
    <source>
        <dbReference type="ARBA" id="ARBA00023237"/>
    </source>
</evidence>
<evidence type="ECO:0000259" key="15">
    <source>
        <dbReference type="Pfam" id="PF07715"/>
    </source>
</evidence>
<evidence type="ECO:0000313" key="16">
    <source>
        <dbReference type="EMBL" id="THF64710.1"/>
    </source>
</evidence>
<comment type="subcellular location">
    <subcellularLocation>
        <location evidence="1 11">Cell outer membrane</location>
        <topology evidence="1 11">Multi-pass membrane protein</topology>
    </subcellularLocation>
</comment>
<evidence type="ECO:0000256" key="3">
    <source>
        <dbReference type="ARBA" id="ARBA00022448"/>
    </source>
</evidence>
<dbReference type="Gene3D" id="2.170.130.10">
    <property type="entry name" value="TonB-dependent receptor, plug domain"/>
    <property type="match status" value="1"/>
</dbReference>
<dbReference type="Proteomes" id="UP000308430">
    <property type="component" value="Unassembled WGS sequence"/>
</dbReference>
<evidence type="ECO:0000256" key="7">
    <source>
        <dbReference type="ARBA" id="ARBA00023077"/>
    </source>
</evidence>
<evidence type="ECO:0000259" key="14">
    <source>
        <dbReference type="Pfam" id="PF00593"/>
    </source>
</evidence>
<dbReference type="RefSeq" id="WP_136348429.1">
    <property type="nucleotide sequence ID" value="NZ_SSOC01000004.1"/>
</dbReference>
<dbReference type="InterPro" id="IPR000531">
    <property type="entry name" value="Beta-barrel_TonB"/>
</dbReference>
<dbReference type="CDD" id="cd01347">
    <property type="entry name" value="ligand_gated_channel"/>
    <property type="match status" value="1"/>
</dbReference>
<evidence type="ECO:0000256" key="12">
    <source>
        <dbReference type="RuleBase" id="RU003357"/>
    </source>
</evidence>
<comment type="similarity">
    <text evidence="2 11 12">Belongs to the TonB-dependent receptor family.</text>
</comment>
<dbReference type="InterPro" id="IPR012910">
    <property type="entry name" value="Plug_dom"/>
</dbReference>
<dbReference type="PROSITE" id="PS52016">
    <property type="entry name" value="TONB_DEPENDENT_REC_3"/>
    <property type="match status" value="1"/>
</dbReference>
<dbReference type="PANTHER" id="PTHR30069">
    <property type="entry name" value="TONB-DEPENDENT OUTER MEMBRANE RECEPTOR"/>
    <property type="match status" value="1"/>
</dbReference>
<keyword evidence="7 12" id="KW-0798">TonB box</keyword>
<feature type="chain" id="PRO_5020679928" evidence="13">
    <location>
        <begin position="29"/>
        <end position="680"/>
    </location>
</feature>
<dbReference type="InterPro" id="IPR036942">
    <property type="entry name" value="Beta-barrel_TonB_sf"/>
</dbReference>
<keyword evidence="6 13" id="KW-0732">Signal</keyword>
<keyword evidence="8 11" id="KW-0472">Membrane</keyword>
<evidence type="ECO:0000256" key="2">
    <source>
        <dbReference type="ARBA" id="ARBA00009810"/>
    </source>
</evidence>
<keyword evidence="5 11" id="KW-0812">Transmembrane</keyword>
<accession>A0A4S4AXQ1</accession>
<evidence type="ECO:0000256" key="13">
    <source>
        <dbReference type="SAM" id="SignalP"/>
    </source>
</evidence>
<feature type="domain" description="TonB-dependent receptor-like beta-barrel" evidence="14">
    <location>
        <begin position="221"/>
        <end position="654"/>
    </location>
</feature>
<evidence type="ECO:0000256" key="11">
    <source>
        <dbReference type="PROSITE-ProRule" id="PRU01360"/>
    </source>
</evidence>
<evidence type="ECO:0000256" key="9">
    <source>
        <dbReference type="ARBA" id="ARBA00023170"/>
    </source>
</evidence>
<gene>
    <name evidence="16" type="ORF">E6C76_11715</name>
</gene>
<evidence type="ECO:0000256" key="5">
    <source>
        <dbReference type="ARBA" id="ARBA00022692"/>
    </source>
</evidence>
<dbReference type="GO" id="GO:0044718">
    <property type="term" value="P:siderophore transmembrane transport"/>
    <property type="evidence" value="ECO:0007669"/>
    <property type="project" value="TreeGrafter"/>
</dbReference>
<dbReference type="Gene3D" id="2.40.170.20">
    <property type="entry name" value="TonB-dependent receptor, beta-barrel domain"/>
    <property type="match status" value="1"/>
</dbReference>
<evidence type="ECO:0000256" key="6">
    <source>
        <dbReference type="ARBA" id="ARBA00022729"/>
    </source>
</evidence>
<dbReference type="SUPFAM" id="SSF56935">
    <property type="entry name" value="Porins"/>
    <property type="match status" value="1"/>
</dbReference>
<dbReference type="PANTHER" id="PTHR30069:SF29">
    <property type="entry name" value="HEMOGLOBIN AND HEMOGLOBIN-HAPTOGLOBIN-BINDING PROTEIN 1-RELATED"/>
    <property type="match status" value="1"/>
</dbReference>
<organism evidence="16 17">
    <name type="scientific">Pseudothauera nasutitermitis</name>
    <dbReference type="NCBI Taxonomy" id="2565930"/>
    <lineage>
        <taxon>Bacteria</taxon>
        <taxon>Pseudomonadati</taxon>
        <taxon>Pseudomonadota</taxon>
        <taxon>Betaproteobacteria</taxon>
        <taxon>Rhodocyclales</taxon>
        <taxon>Zoogloeaceae</taxon>
        <taxon>Pseudothauera</taxon>
    </lineage>
</organism>
<dbReference type="EMBL" id="SSOC01000004">
    <property type="protein sequence ID" value="THF64710.1"/>
    <property type="molecule type" value="Genomic_DNA"/>
</dbReference>
<dbReference type="GO" id="GO:0015344">
    <property type="term" value="F:siderophore uptake transmembrane transporter activity"/>
    <property type="evidence" value="ECO:0007669"/>
    <property type="project" value="TreeGrafter"/>
</dbReference>
<dbReference type="AlphaFoldDB" id="A0A4S4AXQ1"/>
<evidence type="ECO:0000256" key="4">
    <source>
        <dbReference type="ARBA" id="ARBA00022452"/>
    </source>
</evidence>
<keyword evidence="3 11" id="KW-0813">Transport</keyword>
<feature type="domain" description="TonB-dependent receptor plug" evidence="15">
    <location>
        <begin position="52"/>
        <end position="153"/>
    </location>
</feature>
<keyword evidence="17" id="KW-1185">Reference proteome</keyword>
<dbReference type="InterPro" id="IPR039426">
    <property type="entry name" value="TonB-dep_rcpt-like"/>
</dbReference>
<dbReference type="OrthoDB" id="6046653at2"/>
<keyword evidence="4 11" id="KW-1134">Transmembrane beta strand</keyword>
<keyword evidence="10 11" id="KW-0998">Cell outer membrane</keyword>
<evidence type="ECO:0000256" key="8">
    <source>
        <dbReference type="ARBA" id="ARBA00023136"/>
    </source>
</evidence>
<dbReference type="Pfam" id="PF00593">
    <property type="entry name" value="TonB_dep_Rec_b-barrel"/>
    <property type="match status" value="1"/>
</dbReference>
<name>A0A4S4AXQ1_9RHOO</name>
<keyword evidence="9 16" id="KW-0675">Receptor</keyword>